<dbReference type="Proteomes" id="UP000475214">
    <property type="component" value="Unassembled WGS sequence"/>
</dbReference>
<dbReference type="PANTHER" id="PTHR43792:SF16">
    <property type="entry name" value="N-ACETYLTRANSFERASE DOMAIN-CONTAINING PROTEIN"/>
    <property type="match status" value="1"/>
</dbReference>
<evidence type="ECO:0000313" key="3">
    <source>
        <dbReference type="Proteomes" id="UP000475214"/>
    </source>
</evidence>
<protein>
    <submittedName>
        <fullName evidence="2">GNAT family N-acetyltransferase</fullName>
    </submittedName>
</protein>
<dbReference type="EMBL" id="JAAGOA010000007">
    <property type="protein sequence ID" value="NEE00998.1"/>
    <property type="molecule type" value="Genomic_DNA"/>
</dbReference>
<dbReference type="GO" id="GO:0016747">
    <property type="term" value="F:acyltransferase activity, transferring groups other than amino-acyl groups"/>
    <property type="evidence" value="ECO:0007669"/>
    <property type="project" value="InterPro"/>
</dbReference>
<dbReference type="PROSITE" id="PS51186">
    <property type="entry name" value="GNAT"/>
    <property type="match status" value="1"/>
</dbReference>
<evidence type="ECO:0000259" key="1">
    <source>
        <dbReference type="PROSITE" id="PS51186"/>
    </source>
</evidence>
<feature type="domain" description="N-acetyltransferase" evidence="1">
    <location>
        <begin position="6"/>
        <end position="172"/>
    </location>
</feature>
<dbReference type="InterPro" id="IPR051531">
    <property type="entry name" value="N-acetyltransferase"/>
</dbReference>
<dbReference type="SUPFAM" id="SSF55729">
    <property type="entry name" value="Acyl-CoA N-acyltransferases (Nat)"/>
    <property type="match status" value="1"/>
</dbReference>
<evidence type="ECO:0000313" key="2">
    <source>
        <dbReference type="EMBL" id="NEE00998.1"/>
    </source>
</evidence>
<sequence length="181" mass="20120">MRTGRLDLRHLTIDDVGKLVELNADDGVMQYLAWEPPTREQIVHEVSDLITAAEANPGHGRFIAEGADGRFVGWFSLTVGAAGPAAPELGYRLRREAWGRGLATEGSRALIDHAFINLGAESVTAQTMFVNTASRRVMEKSGMRHAKTFHVHVDDPLPGTEHGEVWYEITRDEWLTASMRR</sequence>
<dbReference type="PANTHER" id="PTHR43792">
    <property type="entry name" value="GNAT FAMILY, PUTATIVE (AFU_ORTHOLOGUE AFUA_3G00765)-RELATED-RELATED"/>
    <property type="match status" value="1"/>
</dbReference>
<dbReference type="InterPro" id="IPR000182">
    <property type="entry name" value="GNAT_dom"/>
</dbReference>
<reference evidence="2 3" key="1">
    <citation type="submission" date="2020-02" db="EMBL/GenBank/DDBJ databases">
        <authorList>
            <person name="Li X.-J."/>
            <person name="Han X.-M."/>
        </authorList>
    </citation>
    <scope>NUCLEOTIDE SEQUENCE [LARGE SCALE GENOMIC DNA]</scope>
    <source>
        <strain evidence="2 3">CCTCC AB 2017055</strain>
    </source>
</reference>
<dbReference type="Pfam" id="PF13302">
    <property type="entry name" value="Acetyltransf_3"/>
    <property type="match status" value="1"/>
</dbReference>
<comment type="caution">
    <text evidence="2">The sequence shown here is derived from an EMBL/GenBank/DDBJ whole genome shotgun (WGS) entry which is preliminary data.</text>
</comment>
<organism evidence="2 3">
    <name type="scientific">Phytoactinopolyspora halotolerans</name>
    <dbReference type="NCBI Taxonomy" id="1981512"/>
    <lineage>
        <taxon>Bacteria</taxon>
        <taxon>Bacillati</taxon>
        <taxon>Actinomycetota</taxon>
        <taxon>Actinomycetes</taxon>
        <taxon>Jiangellales</taxon>
        <taxon>Jiangellaceae</taxon>
        <taxon>Phytoactinopolyspora</taxon>
    </lineage>
</organism>
<accession>A0A6L9S8Z2</accession>
<dbReference type="InterPro" id="IPR016181">
    <property type="entry name" value="Acyl_CoA_acyltransferase"/>
</dbReference>
<name>A0A6L9S8Z2_9ACTN</name>
<gene>
    <name evidence="2" type="ORF">G1H10_12560</name>
</gene>
<dbReference type="AlphaFoldDB" id="A0A6L9S8Z2"/>
<keyword evidence="2" id="KW-0808">Transferase</keyword>
<dbReference type="Gene3D" id="3.40.630.30">
    <property type="match status" value="1"/>
</dbReference>
<keyword evidence="3" id="KW-1185">Reference proteome</keyword>
<proteinExistence type="predicted"/>